<dbReference type="SMART" id="SM00606">
    <property type="entry name" value="CBD_IV"/>
    <property type="match status" value="1"/>
</dbReference>
<name>A0A060BM81_9GAMM</name>
<sequence length="118" mass="13121">GAYRNDGVDIQPTRDQSGNYDVGWLDTGEWLAYDITAPATGTYRILIRAATPSGDRGLHLELDGQNVSGRVTIPWTGSWDNWVEVPVVLPIQAGRHVLRVVAETDRFNLNYLVISKLQ</sequence>
<dbReference type="InterPro" id="IPR005084">
    <property type="entry name" value="CBM6"/>
</dbReference>
<evidence type="ECO:0000313" key="3">
    <source>
        <dbReference type="EMBL" id="AIA83979.1"/>
    </source>
</evidence>
<evidence type="ECO:0000259" key="2">
    <source>
        <dbReference type="PROSITE" id="PS51175"/>
    </source>
</evidence>
<organism evidence="3">
    <name type="scientific">uncultured Hahella sp</name>
    <dbReference type="NCBI Taxonomy" id="432657"/>
    <lineage>
        <taxon>Bacteria</taxon>
        <taxon>Pseudomonadati</taxon>
        <taxon>Pseudomonadota</taxon>
        <taxon>Gammaproteobacteria</taxon>
        <taxon>Oceanospirillales</taxon>
        <taxon>Hahellaceae</taxon>
        <taxon>Hahella</taxon>
        <taxon>environmental samples</taxon>
    </lineage>
</organism>
<dbReference type="SUPFAM" id="SSF49785">
    <property type="entry name" value="Galactose-binding domain-like"/>
    <property type="match status" value="1"/>
</dbReference>
<keyword evidence="1" id="KW-0732">Signal</keyword>
<dbReference type="CDD" id="cd04080">
    <property type="entry name" value="CBM6_cellulase-like"/>
    <property type="match status" value="1"/>
</dbReference>
<protein>
    <submittedName>
        <fullName evidence="3">CBM_6</fullName>
    </submittedName>
</protein>
<reference evidence="3" key="1">
    <citation type="journal article" date="2013" name="Environ. Microbiol.">
        <title>Seasonally variable intestinal metagenomes of the red palm weevil (Rhynchophorus ferrugineus).</title>
        <authorList>
            <person name="Jia S."/>
            <person name="Zhang X."/>
            <person name="Zhang G."/>
            <person name="Yin A."/>
            <person name="Zhang S."/>
            <person name="Li F."/>
            <person name="Wang L."/>
            <person name="Zhao D."/>
            <person name="Yun Q."/>
            <person name="Tala"/>
            <person name="Wang J."/>
            <person name="Sun G."/>
            <person name="Baabdullah M."/>
            <person name="Yu X."/>
            <person name="Hu S."/>
            <person name="Al-Mssallem I.S."/>
            <person name="Yu J."/>
        </authorList>
    </citation>
    <scope>NUCLEOTIDE SEQUENCE</scope>
</reference>
<feature type="non-terminal residue" evidence="3">
    <location>
        <position position="1"/>
    </location>
</feature>
<evidence type="ECO:0000256" key="1">
    <source>
        <dbReference type="ARBA" id="ARBA00022729"/>
    </source>
</evidence>
<accession>A0A060BM81</accession>
<dbReference type="InterPro" id="IPR006584">
    <property type="entry name" value="Cellulose-bd_IV"/>
</dbReference>
<dbReference type="EMBL" id="KF116732">
    <property type="protein sequence ID" value="AIA83979.1"/>
    <property type="molecule type" value="Genomic_DNA"/>
</dbReference>
<dbReference type="GO" id="GO:0030246">
    <property type="term" value="F:carbohydrate binding"/>
    <property type="evidence" value="ECO:0007669"/>
    <property type="project" value="InterPro"/>
</dbReference>
<dbReference type="AlphaFoldDB" id="A0A060BM81"/>
<feature type="domain" description="CBM6" evidence="2">
    <location>
        <begin position="1"/>
        <end position="115"/>
    </location>
</feature>
<proteinExistence type="predicted"/>
<dbReference type="PROSITE" id="PS51175">
    <property type="entry name" value="CBM6"/>
    <property type="match status" value="1"/>
</dbReference>
<dbReference type="Gene3D" id="2.60.120.260">
    <property type="entry name" value="Galactose-binding domain-like"/>
    <property type="match status" value="1"/>
</dbReference>
<dbReference type="Pfam" id="PF03422">
    <property type="entry name" value="CBM_6"/>
    <property type="match status" value="1"/>
</dbReference>
<dbReference type="InterPro" id="IPR008979">
    <property type="entry name" value="Galactose-bd-like_sf"/>
</dbReference>